<protein>
    <submittedName>
        <fullName evidence="3">SDR family oxidoreductase</fullName>
    </submittedName>
</protein>
<name>A0ABS9LAI5_9MICC</name>
<dbReference type="PANTHER" id="PTHR42879">
    <property type="entry name" value="3-OXOACYL-(ACYL-CARRIER-PROTEIN) REDUCTASE"/>
    <property type="match status" value="1"/>
</dbReference>
<keyword evidence="4" id="KW-1185">Reference proteome</keyword>
<feature type="domain" description="Ketoreductase" evidence="2">
    <location>
        <begin position="4"/>
        <end position="185"/>
    </location>
</feature>
<evidence type="ECO:0000313" key="3">
    <source>
        <dbReference type="EMBL" id="MCG2623680.1"/>
    </source>
</evidence>
<dbReference type="SMART" id="SM00822">
    <property type="entry name" value="PKS_KR"/>
    <property type="match status" value="1"/>
</dbReference>
<evidence type="ECO:0000259" key="2">
    <source>
        <dbReference type="SMART" id="SM00822"/>
    </source>
</evidence>
<dbReference type="Gene3D" id="3.40.50.720">
    <property type="entry name" value="NAD(P)-binding Rossmann-like Domain"/>
    <property type="match status" value="1"/>
</dbReference>
<dbReference type="Pfam" id="PF13561">
    <property type="entry name" value="adh_short_C2"/>
    <property type="match status" value="1"/>
</dbReference>
<dbReference type="RefSeq" id="WP_237823294.1">
    <property type="nucleotide sequence ID" value="NZ_JAKLTQ010000015.1"/>
</dbReference>
<dbReference type="InterPro" id="IPR050259">
    <property type="entry name" value="SDR"/>
</dbReference>
<dbReference type="InterPro" id="IPR057326">
    <property type="entry name" value="KR_dom"/>
</dbReference>
<reference evidence="3" key="1">
    <citation type="submission" date="2022-01" db="EMBL/GenBank/DDBJ databases">
        <authorList>
            <person name="Jo J.-H."/>
            <person name="Im W.-T."/>
        </authorList>
    </citation>
    <scope>NUCLEOTIDE SEQUENCE</scope>
    <source>
        <strain evidence="3">I2-34</strain>
    </source>
</reference>
<dbReference type="InterPro" id="IPR036291">
    <property type="entry name" value="NAD(P)-bd_dom_sf"/>
</dbReference>
<dbReference type="PANTHER" id="PTHR42879:SF6">
    <property type="entry name" value="NADPH-DEPENDENT REDUCTASE BACG"/>
    <property type="match status" value="1"/>
</dbReference>
<dbReference type="SUPFAM" id="SSF51735">
    <property type="entry name" value="NAD(P)-binding Rossmann-fold domains"/>
    <property type="match status" value="1"/>
</dbReference>
<comment type="similarity">
    <text evidence="1">Belongs to the short-chain dehydrogenases/reductases (SDR) family.</text>
</comment>
<dbReference type="Proteomes" id="UP001165368">
    <property type="component" value="Unassembled WGS sequence"/>
</dbReference>
<dbReference type="EMBL" id="JAKLTQ010000015">
    <property type="protein sequence ID" value="MCG2623680.1"/>
    <property type="molecule type" value="Genomic_DNA"/>
</dbReference>
<evidence type="ECO:0000256" key="1">
    <source>
        <dbReference type="ARBA" id="ARBA00006484"/>
    </source>
</evidence>
<organism evidence="3 4">
    <name type="scientific">Arthrobacter hankyongi</name>
    <dbReference type="NCBI Taxonomy" id="2904801"/>
    <lineage>
        <taxon>Bacteria</taxon>
        <taxon>Bacillati</taxon>
        <taxon>Actinomycetota</taxon>
        <taxon>Actinomycetes</taxon>
        <taxon>Micrococcales</taxon>
        <taxon>Micrococcaceae</taxon>
        <taxon>Arthrobacter</taxon>
    </lineage>
</organism>
<dbReference type="PRINTS" id="PR00081">
    <property type="entry name" value="GDHRDH"/>
</dbReference>
<comment type="caution">
    <text evidence="3">The sequence shown here is derived from an EMBL/GenBank/DDBJ whole genome shotgun (WGS) entry which is preliminary data.</text>
</comment>
<evidence type="ECO:0000313" key="4">
    <source>
        <dbReference type="Proteomes" id="UP001165368"/>
    </source>
</evidence>
<sequence length="259" mass="25629">MSRRVVLIAGGTSGIGLAAAKRLVRDGFAVAIGGRSADRAREAEAALAEVAADASVVTVPLDAGDDASAAAAVEAVVARLGALDAVVNCVGSAPSGTFDAVPSADWAAALDSKVIGAVRVMQAALPYLRQSSAGRIVNVAGSAGKEPGAAMAVAGAANGAMLAMTRAAATQLAAEGIAVNAIAPGPTQTGRWDSLVQAAADRDSISVEEADERMRSTMPTGRPTSPDEVAALIAFLLSPEAGHIIGTVITVDGGQSKGY</sequence>
<proteinExistence type="inferred from homology"/>
<gene>
    <name evidence="3" type="ORF">LVY72_17440</name>
</gene>
<accession>A0ABS9LAI5</accession>
<dbReference type="InterPro" id="IPR002347">
    <property type="entry name" value="SDR_fam"/>
</dbReference>